<keyword evidence="5" id="KW-0443">Lipid metabolism</keyword>
<protein>
    <submittedName>
        <fullName evidence="9">Fatty acid hydroxylase</fullName>
    </submittedName>
</protein>
<evidence type="ECO:0000256" key="4">
    <source>
        <dbReference type="ARBA" id="ARBA00023002"/>
    </source>
</evidence>
<gene>
    <name evidence="9" type="ORF">A8M32_17035</name>
</gene>
<evidence type="ECO:0000256" key="7">
    <source>
        <dbReference type="SAM" id="Phobius"/>
    </source>
</evidence>
<evidence type="ECO:0000256" key="6">
    <source>
        <dbReference type="ARBA" id="ARBA00023136"/>
    </source>
</evidence>
<dbReference type="AlphaFoldDB" id="A0A1E3V8E9"/>
<dbReference type="InterPro" id="IPR006694">
    <property type="entry name" value="Fatty_acid_hydroxylase"/>
</dbReference>
<feature type="domain" description="Fatty acid hydroxylase" evidence="8">
    <location>
        <begin position="100"/>
        <end position="236"/>
    </location>
</feature>
<evidence type="ECO:0000256" key="3">
    <source>
        <dbReference type="ARBA" id="ARBA00022989"/>
    </source>
</evidence>
<keyword evidence="4" id="KW-0560">Oxidoreductase</keyword>
<evidence type="ECO:0000259" key="8">
    <source>
        <dbReference type="Pfam" id="PF04116"/>
    </source>
</evidence>
<organism evidence="9 10">
    <name type="scientific">Sinorhizobium alkalisoli</name>
    <dbReference type="NCBI Taxonomy" id="1752398"/>
    <lineage>
        <taxon>Bacteria</taxon>
        <taxon>Pseudomonadati</taxon>
        <taxon>Pseudomonadota</taxon>
        <taxon>Alphaproteobacteria</taxon>
        <taxon>Hyphomicrobiales</taxon>
        <taxon>Rhizobiaceae</taxon>
        <taxon>Sinorhizobium/Ensifer group</taxon>
        <taxon>Sinorhizobium</taxon>
    </lineage>
</organism>
<name>A0A1E3V8E9_9HYPH</name>
<dbReference type="GO" id="GO:0016020">
    <property type="term" value="C:membrane"/>
    <property type="evidence" value="ECO:0007669"/>
    <property type="project" value="GOC"/>
</dbReference>
<keyword evidence="2 7" id="KW-0812">Transmembrane</keyword>
<evidence type="ECO:0000256" key="1">
    <source>
        <dbReference type="ARBA" id="ARBA00004127"/>
    </source>
</evidence>
<feature type="transmembrane region" description="Helical" evidence="7">
    <location>
        <begin position="85"/>
        <end position="112"/>
    </location>
</feature>
<dbReference type="EMBL" id="LYBW01000060">
    <property type="protein sequence ID" value="ODR89888.1"/>
    <property type="molecule type" value="Genomic_DNA"/>
</dbReference>
<dbReference type="OrthoDB" id="9770329at2"/>
<reference evidence="10" key="1">
    <citation type="submission" date="2016-05" db="EMBL/GenBank/DDBJ databases">
        <authorList>
            <person name="Li Y."/>
        </authorList>
    </citation>
    <scope>NUCLEOTIDE SEQUENCE [LARGE SCALE GENOMIC DNA]</scope>
    <source>
        <strain evidence="10">YIC4027</strain>
    </source>
</reference>
<dbReference type="GO" id="GO:0050479">
    <property type="term" value="F:glyceryl-ether monooxygenase activity"/>
    <property type="evidence" value="ECO:0007669"/>
    <property type="project" value="TreeGrafter"/>
</dbReference>
<dbReference type="GO" id="GO:0006643">
    <property type="term" value="P:membrane lipid metabolic process"/>
    <property type="evidence" value="ECO:0007669"/>
    <property type="project" value="TreeGrafter"/>
</dbReference>
<dbReference type="Pfam" id="PF04116">
    <property type="entry name" value="FA_hydroxylase"/>
    <property type="match status" value="1"/>
</dbReference>
<feature type="transmembrane region" description="Helical" evidence="7">
    <location>
        <begin position="153"/>
        <end position="177"/>
    </location>
</feature>
<dbReference type="InterPro" id="IPR051689">
    <property type="entry name" value="Sterol_desaturase/TMEM195"/>
</dbReference>
<dbReference type="Proteomes" id="UP000094342">
    <property type="component" value="Unassembled WGS sequence"/>
</dbReference>
<evidence type="ECO:0000313" key="10">
    <source>
        <dbReference type="Proteomes" id="UP000094342"/>
    </source>
</evidence>
<dbReference type="GO" id="GO:0005506">
    <property type="term" value="F:iron ion binding"/>
    <property type="evidence" value="ECO:0007669"/>
    <property type="project" value="InterPro"/>
</dbReference>
<evidence type="ECO:0000256" key="5">
    <source>
        <dbReference type="ARBA" id="ARBA00023098"/>
    </source>
</evidence>
<dbReference type="PANTHER" id="PTHR21624">
    <property type="entry name" value="STEROL DESATURASE-RELATED PROTEIN"/>
    <property type="match status" value="1"/>
</dbReference>
<evidence type="ECO:0000256" key="2">
    <source>
        <dbReference type="ARBA" id="ARBA00022692"/>
    </source>
</evidence>
<sequence length="274" mass="30721">MTDEQLFLGFAEPVWRLVAFTTAFAALAVLELLHPRLERPELTRMLKGRRWATNFAIFVASSVLLRIAFPAAAVGVAIWTEARGIGILPGFGVTQLLGGIIAFVALDFAVWLEHVVFHKVPLLWRVHRVHHSDPGVDVTTALRFHPLEILLSMVWKGLVIILLGAPALAVLIFEIVLNACAMFNHANLRLPGKADRFLRRVIVTPDMHRIHHSVERGETDSNYGFNLSIWDRLFATYVAHPASGDDAIETGLKVYGRVDPTKLVWSMLLPFRRE</sequence>
<dbReference type="PANTHER" id="PTHR21624:SF1">
    <property type="entry name" value="ALKYLGLYCEROL MONOOXYGENASE"/>
    <property type="match status" value="1"/>
</dbReference>
<dbReference type="RefSeq" id="WP_069459588.1">
    <property type="nucleotide sequence ID" value="NZ_LYBW01000060.1"/>
</dbReference>
<comment type="subcellular location">
    <subcellularLocation>
        <location evidence="1">Endomembrane system</location>
        <topology evidence="1">Multi-pass membrane protein</topology>
    </subcellularLocation>
</comment>
<keyword evidence="6 7" id="KW-0472">Membrane</keyword>
<accession>A0A1E3V8E9</accession>
<evidence type="ECO:0000313" key="9">
    <source>
        <dbReference type="EMBL" id="ODR89888.1"/>
    </source>
</evidence>
<keyword evidence="3 7" id="KW-1133">Transmembrane helix</keyword>
<proteinExistence type="predicted"/>
<feature type="transmembrane region" description="Helical" evidence="7">
    <location>
        <begin position="55"/>
        <end position="79"/>
    </location>
</feature>
<dbReference type="GO" id="GO:0012505">
    <property type="term" value="C:endomembrane system"/>
    <property type="evidence" value="ECO:0007669"/>
    <property type="project" value="UniProtKB-SubCell"/>
</dbReference>
<dbReference type="STRING" id="1752398.A8M32_17035"/>
<dbReference type="GO" id="GO:0008610">
    <property type="term" value="P:lipid biosynthetic process"/>
    <property type="evidence" value="ECO:0007669"/>
    <property type="project" value="InterPro"/>
</dbReference>
<feature type="transmembrane region" description="Helical" evidence="7">
    <location>
        <begin position="14"/>
        <end position="34"/>
    </location>
</feature>
<keyword evidence="10" id="KW-1185">Reference proteome</keyword>
<comment type="caution">
    <text evidence="9">The sequence shown here is derived from an EMBL/GenBank/DDBJ whole genome shotgun (WGS) entry which is preliminary data.</text>
</comment>